<dbReference type="PANTHER" id="PTHR30514">
    <property type="entry name" value="GLUCOKINASE"/>
    <property type="match status" value="1"/>
</dbReference>
<keyword evidence="7" id="KW-1185">Reference proteome</keyword>
<dbReference type="Gene3D" id="3.40.50.10490">
    <property type="entry name" value="Glucose-6-phosphate isomerase like protein, domain 1"/>
    <property type="match status" value="1"/>
</dbReference>
<evidence type="ECO:0000313" key="7">
    <source>
        <dbReference type="Proteomes" id="UP000658382"/>
    </source>
</evidence>
<dbReference type="PROSITE" id="PS51464">
    <property type="entry name" value="SIS"/>
    <property type="match status" value="1"/>
</dbReference>
<dbReference type="InterPro" id="IPR001347">
    <property type="entry name" value="SIS_dom"/>
</dbReference>
<accession>A0A917PXD7</accession>
<dbReference type="InterPro" id="IPR000281">
    <property type="entry name" value="HTH_RpiR"/>
</dbReference>
<gene>
    <name evidence="6" type="ORF">GCM10007063_19640</name>
</gene>
<protein>
    <submittedName>
        <fullName evidence="6">RpiR family transcriptional regulator</fullName>
    </submittedName>
</protein>
<evidence type="ECO:0000259" key="5">
    <source>
        <dbReference type="PROSITE" id="PS51464"/>
    </source>
</evidence>
<dbReference type="PROSITE" id="PS51071">
    <property type="entry name" value="HTH_RPIR"/>
    <property type="match status" value="1"/>
</dbReference>
<evidence type="ECO:0000256" key="3">
    <source>
        <dbReference type="ARBA" id="ARBA00023163"/>
    </source>
</evidence>
<feature type="domain" description="HTH rpiR-type" evidence="4">
    <location>
        <begin position="3"/>
        <end position="76"/>
    </location>
</feature>
<dbReference type="InterPro" id="IPR035472">
    <property type="entry name" value="RpiR-like_SIS"/>
</dbReference>
<evidence type="ECO:0000259" key="4">
    <source>
        <dbReference type="PROSITE" id="PS51071"/>
    </source>
</evidence>
<reference evidence="6" key="2">
    <citation type="submission" date="2020-09" db="EMBL/GenBank/DDBJ databases">
        <authorList>
            <person name="Sun Q."/>
            <person name="Ohkuma M."/>
        </authorList>
    </citation>
    <scope>NUCLEOTIDE SEQUENCE</scope>
    <source>
        <strain evidence="6">JCM 12580</strain>
    </source>
</reference>
<dbReference type="GO" id="GO:0003677">
    <property type="term" value="F:DNA binding"/>
    <property type="evidence" value="ECO:0007669"/>
    <property type="project" value="UniProtKB-KW"/>
</dbReference>
<dbReference type="SUPFAM" id="SSF46689">
    <property type="entry name" value="Homeodomain-like"/>
    <property type="match status" value="1"/>
</dbReference>
<dbReference type="GO" id="GO:1901135">
    <property type="term" value="P:carbohydrate derivative metabolic process"/>
    <property type="evidence" value="ECO:0007669"/>
    <property type="project" value="InterPro"/>
</dbReference>
<dbReference type="EMBL" id="BMNQ01000025">
    <property type="protein sequence ID" value="GGJ97332.1"/>
    <property type="molecule type" value="Genomic_DNA"/>
</dbReference>
<comment type="caution">
    <text evidence="6">The sequence shown here is derived from an EMBL/GenBank/DDBJ whole genome shotgun (WGS) entry which is preliminary data.</text>
</comment>
<dbReference type="RefSeq" id="WP_188632925.1">
    <property type="nucleotide sequence ID" value="NZ_BMNQ01000025.1"/>
</dbReference>
<evidence type="ECO:0000313" key="6">
    <source>
        <dbReference type="EMBL" id="GGJ97332.1"/>
    </source>
</evidence>
<dbReference type="PANTHER" id="PTHR30514:SF1">
    <property type="entry name" value="HTH-TYPE TRANSCRIPTIONAL REGULATOR HEXR-RELATED"/>
    <property type="match status" value="1"/>
</dbReference>
<feature type="domain" description="SIS" evidence="5">
    <location>
        <begin position="109"/>
        <end position="254"/>
    </location>
</feature>
<keyword evidence="1" id="KW-0805">Transcription regulation</keyword>
<reference evidence="6" key="1">
    <citation type="journal article" date="2014" name="Int. J. Syst. Evol. Microbiol.">
        <title>Complete genome sequence of Corynebacterium casei LMG S-19264T (=DSM 44701T), isolated from a smear-ripened cheese.</title>
        <authorList>
            <consortium name="US DOE Joint Genome Institute (JGI-PGF)"/>
            <person name="Walter F."/>
            <person name="Albersmeier A."/>
            <person name="Kalinowski J."/>
            <person name="Ruckert C."/>
        </authorList>
    </citation>
    <scope>NUCLEOTIDE SEQUENCE</scope>
    <source>
        <strain evidence="6">JCM 12580</strain>
    </source>
</reference>
<dbReference type="InterPro" id="IPR036388">
    <property type="entry name" value="WH-like_DNA-bd_sf"/>
</dbReference>
<keyword evidence="2" id="KW-0238">DNA-binding</keyword>
<dbReference type="GO" id="GO:0003700">
    <property type="term" value="F:DNA-binding transcription factor activity"/>
    <property type="evidence" value="ECO:0007669"/>
    <property type="project" value="InterPro"/>
</dbReference>
<dbReference type="Pfam" id="PF01380">
    <property type="entry name" value="SIS"/>
    <property type="match status" value="1"/>
</dbReference>
<dbReference type="Proteomes" id="UP000658382">
    <property type="component" value="Unassembled WGS sequence"/>
</dbReference>
<organism evidence="6 7">
    <name type="scientific">Lentibacillus kapialis</name>
    <dbReference type="NCBI Taxonomy" id="340214"/>
    <lineage>
        <taxon>Bacteria</taxon>
        <taxon>Bacillati</taxon>
        <taxon>Bacillota</taxon>
        <taxon>Bacilli</taxon>
        <taxon>Bacillales</taxon>
        <taxon>Bacillaceae</taxon>
        <taxon>Lentibacillus</taxon>
    </lineage>
</organism>
<evidence type="ECO:0000256" key="2">
    <source>
        <dbReference type="ARBA" id="ARBA00023125"/>
    </source>
</evidence>
<name>A0A917PXD7_9BACI</name>
<proteinExistence type="predicted"/>
<dbReference type="SUPFAM" id="SSF53697">
    <property type="entry name" value="SIS domain"/>
    <property type="match status" value="1"/>
</dbReference>
<evidence type="ECO:0000256" key="1">
    <source>
        <dbReference type="ARBA" id="ARBA00023015"/>
    </source>
</evidence>
<sequence>MNHDIFLTIESSKLRFTAVEEQIAAYFLEAKKPLKQSELAEEVNVSTASITRFCKKVGFDNYKAFIYCYREALLDYSNDIHDVTSNLQFQYKELINSIDEKADIEKIKEASRYIHSQKIIHVYGLGLSAIAGEDFKFRFTRVGKFVEVVRDYESIEMISSLLNQDNLVIYFSLRGENHRVMQSLKKLKTKGADLIVVTANESGDIVNDIADVSLLTSHIHNPNEAGQISAQIPLLIIIDFIYSQYIRMYREDIKKWVGTESAYLQGNKYDK</sequence>
<dbReference type="InterPro" id="IPR047640">
    <property type="entry name" value="RpiR-like"/>
</dbReference>
<dbReference type="Gene3D" id="1.10.10.10">
    <property type="entry name" value="Winged helix-like DNA-binding domain superfamily/Winged helix DNA-binding domain"/>
    <property type="match status" value="1"/>
</dbReference>
<dbReference type="InterPro" id="IPR009057">
    <property type="entry name" value="Homeodomain-like_sf"/>
</dbReference>
<keyword evidence="3" id="KW-0804">Transcription</keyword>
<dbReference type="GO" id="GO:0097367">
    <property type="term" value="F:carbohydrate derivative binding"/>
    <property type="evidence" value="ECO:0007669"/>
    <property type="project" value="InterPro"/>
</dbReference>
<dbReference type="CDD" id="cd05013">
    <property type="entry name" value="SIS_RpiR"/>
    <property type="match status" value="1"/>
</dbReference>
<dbReference type="Pfam" id="PF01418">
    <property type="entry name" value="HTH_6"/>
    <property type="match status" value="1"/>
</dbReference>
<dbReference type="InterPro" id="IPR046348">
    <property type="entry name" value="SIS_dom_sf"/>
</dbReference>
<dbReference type="AlphaFoldDB" id="A0A917PXD7"/>